<evidence type="ECO:0000256" key="4">
    <source>
        <dbReference type="ARBA" id="ARBA00022723"/>
    </source>
</evidence>
<evidence type="ECO:0000256" key="5">
    <source>
        <dbReference type="ARBA" id="ARBA00023004"/>
    </source>
</evidence>
<dbReference type="PANTHER" id="PTHR24305">
    <property type="entry name" value="CYTOCHROME P450"/>
    <property type="match status" value="1"/>
</dbReference>
<dbReference type="Gene3D" id="1.10.630.10">
    <property type="entry name" value="Cytochrome P450"/>
    <property type="match status" value="1"/>
</dbReference>
<dbReference type="InterPro" id="IPR050121">
    <property type="entry name" value="Cytochrome_P450_monoxygenase"/>
</dbReference>
<keyword evidence="5 6" id="KW-0408">Iron</keyword>
<proteinExistence type="inferred from homology"/>
<keyword evidence="8" id="KW-1185">Reference proteome</keyword>
<evidence type="ECO:0000313" key="7">
    <source>
        <dbReference type="EMBL" id="KAK3938182.1"/>
    </source>
</evidence>
<dbReference type="InterPro" id="IPR002401">
    <property type="entry name" value="Cyt_P450_E_grp-I"/>
</dbReference>
<dbReference type="GO" id="GO:0016705">
    <property type="term" value="F:oxidoreductase activity, acting on paired donors, with incorporation or reduction of molecular oxygen"/>
    <property type="evidence" value="ECO:0007669"/>
    <property type="project" value="InterPro"/>
</dbReference>
<dbReference type="InterPro" id="IPR001128">
    <property type="entry name" value="Cyt_P450"/>
</dbReference>
<dbReference type="PANTHER" id="PTHR24305:SF232">
    <property type="entry name" value="P450, PUTATIVE (EUROFUNG)-RELATED"/>
    <property type="match status" value="1"/>
</dbReference>
<dbReference type="GO" id="GO:0020037">
    <property type="term" value="F:heme binding"/>
    <property type="evidence" value="ECO:0007669"/>
    <property type="project" value="InterPro"/>
</dbReference>
<protein>
    <submittedName>
        <fullName evidence="7">Cytochrome P450</fullName>
    </submittedName>
</protein>
<comment type="caution">
    <text evidence="7">The sequence shown here is derived from an EMBL/GenBank/DDBJ whole genome shotgun (WGS) entry which is preliminary data.</text>
</comment>
<gene>
    <name evidence="7" type="ORF">QBC46DRAFT_292920</name>
</gene>
<evidence type="ECO:0000256" key="1">
    <source>
        <dbReference type="ARBA" id="ARBA00001971"/>
    </source>
</evidence>
<reference evidence="8" key="1">
    <citation type="journal article" date="2023" name="Mol. Phylogenet. Evol.">
        <title>Genome-scale phylogeny and comparative genomics of the fungal order Sordariales.</title>
        <authorList>
            <person name="Hensen N."/>
            <person name="Bonometti L."/>
            <person name="Westerberg I."/>
            <person name="Brannstrom I.O."/>
            <person name="Guillou S."/>
            <person name="Cros-Aarteil S."/>
            <person name="Calhoun S."/>
            <person name="Haridas S."/>
            <person name="Kuo A."/>
            <person name="Mondo S."/>
            <person name="Pangilinan J."/>
            <person name="Riley R."/>
            <person name="LaButti K."/>
            <person name="Andreopoulos B."/>
            <person name="Lipzen A."/>
            <person name="Chen C."/>
            <person name="Yan M."/>
            <person name="Daum C."/>
            <person name="Ng V."/>
            <person name="Clum A."/>
            <person name="Steindorff A."/>
            <person name="Ohm R.A."/>
            <person name="Martin F."/>
            <person name="Silar P."/>
            <person name="Natvig D.O."/>
            <person name="Lalanne C."/>
            <person name="Gautier V."/>
            <person name="Ament-Velasquez S.L."/>
            <person name="Kruys A."/>
            <person name="Hutchinson M.I."/>
            <person name="Powell A.J."/>
            <person name="Barry K."/>
            <person name="Miller A.N."/>
            <person name="Grigoriev I.V."/>
            <person name="Debuchy R."/>
            <person name="Gladieux P."/>
            <person name="Hiltunen Thoren M."/>
            <person name="Johannesson H."/>
        </authorList>
    </citation>
    <scope>NUCLEOTIDE SEQUENCE [LARGE SCALE GENOMIC DNA]</scope>
    <source>
        <strain evidence="8">CBS 340.73</strain>
    </source>
</reference>
<keyword evidence="4 6" id="KW-0479">Metal-binding</keyword>
<comment type="similarity">
    <text evidence="2">Belongs to the cytochrome P450 family.</text>
</comment>
<dbReference type="Pfam" id="PF00067">
    <property type="entry name" value="p450"/>
    <property type="match status" value="1"/>
</dbReference>
<evidence type="ECO:0000256" key="2">
    <source>
        <dbReference type="ARBA" id="ARBA00010617"/>
    </source>
</evidence>
<dbReference type="Proteomes" id="UP001303473">
    <property type="component" value="Unassembled WGS sequence"/>
</dbReference>
<dbReference type="GO" id="GO:0005506">
    <property type="term" value="F:iron ion binding"/>
    <property type="evidence" value="ECO:0007669"/>
    <property type="project" value="InterPro"/>
</dbReference>
<dbReference type="AlphaFoldDB" id="A0AAN6N2V3"/>
<dbReference type="PRINTS" id="PR00385">
    <property type="entry name" value="P450"/>
</dbReference>
<comment type="cofactor">
    <cofactor evidence="1 6">
        <name>heme</name>
        <dbReference type="ChEBI" id="CHEBI:30413"/>
    </cofactor>
</comment>
<sequence>MYGPFVRIAHDEVSVCHPNAVKSLLVAPLHKGDWYKIFVLPDYRTKAPLGFSTPKDKLQLNKYFRPGYELNSIIRTEPDIDEVLTKLFAWMDKASQDHTPMKMGDFFSYAAYDITGEVTFSRSFGFTDKGEDIGGAIATNEAMELFFSILGYFRWFSYLICNPVTTWLEILPLGYMGATSKSALKERRTNPDARFDIAAHWFRALEGAGPGNAYWNDAAILAAAISNLGAGSDTVSCALQSFVYHLLRHPTGWQTIRDEIDAARAKGQCRDPIVTYEDATKLPYLQAALKEALRIFAPVPMGLPRVVPKGGVKFDDVFFPEGTVLSINPYVLQTSKALWGPDAAEFKPERWLGLDAAKLDKYFCPWGGGWASCPGQHLARIQMSKIAATLVRDYDLMQVNPKEEWEWQAYFTIVPKGWPVYVSKLKTPPLT</sequence>
<organism evidence="7 8">
    <name type="scientific">Diplogelasinospora grovesii</name>
    <dbReference type="NCBI Taxonomy" id="303347"/>
    <lineage>
        <taxon>Eukaryota</taxon>
        <taxon>Fungi</taxon>
        <taxon>Dikarya</taxon>
        <taxon>Ascomycota</taxon>
        <taxon>Pezizomycotina</taxon>
        <taxon>Sordariomycetes</taxon>
        <taxon>Sordariomycetidae</taxon>
        <taxon>Sordariales</taxon>
        <taxon>Diplogelasinosporaceae</taxon>
        <taxon>Diplogelasinospora</taxon>
    </lineage>
</organism>
<name>A0AAN6N2V3_9PEZI</name>
<evidence type="ECO:0000256" key="3">
    <source>
        <dbReference type="ARBA" id="ARBA00022617"/>
    </source>
</evidence>
<accession>A0AAN6N2V3</accession>
<dbReference type="PRINTS" id="PR00463">
    <property type="entry name" value="EP450I"/>
</dbReference>
<dbReference type="SUPFAM" id="SSF48264">
    <property type="entry name" value="Cytochrome P450"/>
    <property type="match status" value="1"/>
</dbReference>
<evidence type="ECO:0000256" key="6">
    <source>
        <dbReference type="PIRSR" id="PIRSR602401-1"/>
    </source>
</evidence>
<dbReference type="InterPro" id="IPR036396">
    <property type="entry name" value="Cyt_P450_sf"/>
</dbReference>
<feature type="binding site" description="axial binding residue" evidence="6">
    <location>
        <position position="373"/>
    </location>
    <ligand>
        <name>heme</name>
        <dbReference type="ChEBI" id="CHEBI:30413"/>
    </ligand>
    <ligandPart>
        <name>Fe</name>
        <dbReference type="ChEBI" id="CHEBI:18248"/>
    </ligandPart>
</feature>
<dbReference type="EMBL" id="MU853835">
    <property type="protein sequence ID" value="KAK3938182.1"/>
    <property type="molecule type" value="Genomic_DNA"/>
</dbReference>
<evidence type="ECO:0000313" key="8">
    <source>
        <dbReference type="Proteomes" id="UP001303473"/>
    </source>
</evidence>
<dbReference type="CDD" id="cd11060">
    <property type="entry name" value="CYP57A1-like"/>
    <property type="match status" value="1"/>
</dbReference>
<keyword evidence="3 6" id="KW-0349">Heme</keyword>
<dbReference type="GO" id="GO:0004497">
    <property type="term" value="F:monooxygenase activity"/>
    <property type="evidence" value="ECO:0007669"/>
    <property type="project" value="InterPro"/>
</dbReference>